<dbReference type="Pfam" id="PF01922">
    <property type="entry name" value="SRP19"/>
    <property type="match status" value="1"/>
</dbReference>
<protein>
    <recommendedName>
        <fullName evidence="4">Signal recognition particle 19 kDa protein</fullName>
        <shortName evidence="4">SRP19</shortName>
    </recommendedName>
</protein>
<name>A0A7C4FE31_9CREN</name>
<dbReference type="GO" id="GO:0008312">
    <property type="term" value="F:7S RNA binding"/>
    <property type="evidence" value="ECO:0007669"/>
    <property type="project" value="UniProtKB-UniRule"/>
</dbReference>
<evidence type="ECO:0000256" key="3">
    <source>
        <dbReference type="ARBA" id="ARBA00023274"/>
    </source>
</evidence>
<reference evidence="5" key="1">
    <citation type="journal article" date="2020" name="mSystems">
        <title>Genome- and Community-Level Interaction Insights into Carbon Utilization and Element Cycling Functions of Hydrothermarchaeota in Hydrothermal Sediment.</title>
        <authorList>
            <person name="Zhou Z."/>
            <person name="Liu Y."/>
            <person name="Xu W."/>
            <person name="Pan J."/>
            <person name="Luo Z.H."/>
            <person name="Li M."/>
        </authorList>
    </citation>
    <scope>NUCLEOTIDE SEQUENCE [LARGE SCALE GENOMIC DNA]</scope>
    <source>
        <strain evidence="5">SpSt-732</strain>
    </source>
</reference>
<dbReference type="AlphaFoldDB" id="A0A7C4FE31"/>
<comment type="subunit">
    <text evidence="4">Part of the signal recognition particle protein translocation system, which is composed of SRP and FtsY. Archaeal SRP consists of a 7S RNA molecule of 300 nucleotides and two protein subunits: SRP54 and SRP19.</text>
</comment>
<dbReference type="InterPro" id="IPR002778">
    <property type="entry name" value="Signal_recog_particle_SRP19"/>
</dbReference>
<evidence type="ECO:0000256" key="4">
    <source>
        <dbReference type="HAMAP-Rule" id="MF_00305"/>
    </source>
</evidence>
<keyword evidence="2 4" id="KW-0733">Signal recognition particle</keyword>
<dbReference type="InterPro" id="IPR022938">
    <property type="entry name" value="SRP19_arc-type"/>
</dbReference>
<organism evidence="5">
    <name type="scientific">Ignisphaera aggregans</name>
    <dbReference type="NCBI Taxonomy" id="334771"/>
    <lineage>
        <taxon>Archaea</taxon>
        <taxon>Thermoproteota</taxon>
        <taxon>Thermoprotei</taxon>
        <taxon>Desulfurococcales</taxon>
        <taxon>Desulfurococcaceae</taxon>
        <taxon>Ignisphaera</taxon>
    </lineage>
</organism>
<keyword evidence="4" id="KW-0694">RNA-binding</keyword>
<dbReference type="InterPro" id="IPR036521">
    <property type="entry name" value="SRP19-like_sf"/>
</dbReference>
<dbReference type="EMBL" id="DTFF01000024">
    <property type="protein sequence ID" value="HGI87385.1"/>
    <property type="molecule type" value="Genomic_DNA"/>
</dbReference>
<accession>A0A7C4FE31</accession>
<dbReference type="Gene3D" id="3.30.56.30">
    <property type="entry name" value="Signal recognition particle, SRP19-like subunit"/>
    <property type="match status" value="1"/>
</dbReference>
<comment type="similarity">
    <text evidence="4">Belongs to the SRP19 family.</text>
</comment>
<gene>
    <name evidence="4" type="primary">srp19</name>
    <name evidence="5" type="ORF">ENV14_03210</name>
</gene>
<evidence type="ECO:0000313" key="5">
    <source>
        <dbReference type="EMBL" id="HGI87385.1"/>
    </source>
</evidence>
<sequence>MSVRRLWMHYFDCSLPRKLGRKLPKHMCIEKPKLDEILEACKELRISCEPLPSKKYPRTWYKLSGMILAHTSESKYQLIKKIATIVLERRGKSRVIT</sequence>
<evidence type="ECO:0000256" key="2">
    <source>
        <dbReference type="ARBA" id="ARBA00023135"/>
    </source>
</evidence>
<keyword evidence="1 4" id="KW-0963">Cytoplasm</keyword>
<comment type="subcellular location">
    <subcellularLocation>
        <location evidence="4">Cytoplasm</location>
    </subcellularLocation>
</comment>
<dbReference type="SUPFAM" id="SSF69695">
    <property type="entry name" value="SRP19"/>
    <property type="match status" value="1"/>
</dbReference>
<dbReference type="GO" id="GO:0006614">
    <property type="term" value="P:SRP-dependent cotranslational protein targeting to membrane"/>
    <property type="evidence" value="ECO:0007669"/>
    <property type="project" value="InterPro"/>
</dbReference>
<dbReference type="HAMAP" id="MF_00305">
    <property type="entry name" value="SRP19"/>
    <property type="match status" value="1"/>
</dbReference>
<keyword evidence="3 4" id="KW-0687">Ribonucleoprotein</keyword>
<evidence type="ECO:0000256" key="1">
    <source>
        <dbReference type="ARBA" id="ARBA00022490"/>
    </source>
</evidence>
<proteinExistence type="inferred from homology"/>
<comment type="function">
    <text evidence="4">Involved in targeting and insertion of nascent membrane proteins into the cytoplasmic membrane. Binds directly to 7S RNA and mediates binding of the 54 kDa subunit of the SRP.</text>
</comment>
<comment type="caution">
    <text evidence="5">The sequence shown here is derived from an EMBL/GenBank/DDBJ whole genome shotgun (WGS) entry which is preliminary data.</text>
</comment>
<dbReference type="GO" id="GO:0048500">
    <property type="term" value="C:signal recognition particle"/>
    <property type="evidence" value="ECO:0007669"/>
    <property type="project" value="UniProtKB-UniRule"/>
</dbReference>